<keyword evidence="5" id="KW-0503">Monooxygenase</keyword>
<dbReference type="Gene3D" id="1.10.630.10">
    <property type="entry name" value="Cytochrome P450"/>
    <property type="match status" value="1"/>
</dbReference>
<evidence type="ECO:0000256" key="2">
    <source>
        <dbReference type="ARBA" id="ARBA00022723"/>
    </source>
</evidence>
<name>A0A9R0J975_SPIOL</name>
<dbReference type="InterPro" id="IPR036396">
    <property type="entry name" value="Cyt_P450_sf"/>
</dbReference>
<keyword evidence="2 4" id="KW-0479">Metal-binding</keyword>
<accession>A0A9R0J975</accession>
<dbReference type="PROSITE" id="PS00086">
    <property type="entry name" value="CYTOCHROME_P450"/>
    <property type="match status" value="1"/>
</dbReference>
<evidence type="ECO:0000256" key="1">
    <source>
        <dbReference type="ARBA" id="ARBA00010617"/>
    </source>
</evidence>
<reference evidence="7" key="1">
    <citation type="journal article" date="2021" name="Nat. Commun.">
        <title>Genomic analyses provide insights into spinach domestication and the genetic basis of agronomic traits.</title>
        <authorList>
            <person name="Cai X."/>
            <person name="Sun X."/>
            <person name="Xu C."/>
            <person name="Sun H."/>
            <person name="Wang X."/>
            <person name="Ge C."/>
            <person name="Zhang Z."/>
            <person name="Wang Q."/>
            <person name="Fei Z."/>
            <person name="Jiao C."/>
            <person name="Wang Q."/>
        </authorList>
    </citation>
    <scope>NUCLEOTIDE SEQUENCE [LARGE SCALE GENOMIC DNA]</scope>
    <source>
        <strain evidence="7">cv. Varoflay</strain>
    </source>
</reference>
<dbReference type="Pfam" id="PF00067">
    <property type="entry name" value="p450"/>
    <property type="match status" value="1"/>
</dbReference>
<keyword evidence="7" id="KW-1185">Reference proteome</keyword>
<evidence type="ECO:0000256" key="6">
    <source>
        <dbReference type="SAM" id="Phobius"/>
    </source>
</evidence>
<dbReference type="FunFam" id="1.10.630.10:FF:000011">
    <property type="entry name" value="Cytochrome P450 83B1"/>
    <property type="match status" value="1"/>
</dbReference>
<dbReference type="GO" id="GO:0004497">
    <property type="term" value="F:monooxygenase activity"/>
    <property type="evidence" value="ECO:0007669"/>
    <property type="project" value="UniProtKB-KW"/>
</dbReference>
<gene>
    <name evidence="8" type="primary">LOC110802387</name>
</gene>
<keyword evidence="3 4" id="KW-0408">Iron</keyword>
<dbReference type="GO" id="GO:0005506">
    <property type="term" value="F:iron ion binding"/>
    <property type="evidence" value="ECO:0007669"/>
    <property type="project" value="InterPro"/>
</dbReference>
<dbReference type="KEGG" id="soe:110802387"/>
<keyword evidence="6" id="KW-0472">Membrane</keyword>
<organism evidence="7 8">
    <name type="scientific">Spinacia oleracea</name>
    <name type="common">Spinach</name>
    <dbReference type="NCBI Taxonomy" id="3562"/>
    <lineage>
        <taxon>Eukaryota</taxon>
        <taxon>Viridiplantae</taxon>
        <taxon>Streptophyta</taxon>
        <taxon>Embryophyta</taxon>
        <taxon>Tracheophyta</taxon>
        <taxon>Spermatophyta</taxon>
        <taxon>Magnoliopsida</taxon>
        <taxon>eudicotyledons</taxon>
        <taxon>Gunneridae</taxon>
        <taxon>Pentapetalae</taxon>
        <taxon>Caryophyllales</taxon>
        <taxon>Chenopodiaceae</taxon>
        <taxon>Chenopodioideae</taxon>
        <taxon>Anserineae</taxon>
        <taxon>Spinacia</taxon>
    </lineage>
</organism>
<feature type="binding site" description="axial binding residue" evidence="4">
    <location>
        <position position="456"/>
    </location>
    <ligand>
        <name>heme</name>
        <dbReference type="ChEBI" id="CHEBI:30413"/>
    </ligand>
    <ligandPart>
        <name>Fe</name>
        <dbReference type="ChEBI" id="CHEBI:18248"/>
    </ligandPart>
</feature>
<dbReference type="InterPro" id="IPR001128">
    <property type="entry name" value="Cyt_P450"/>
</dbReference>
<dbReference type="RefSeq" id="XP_021863527.1">
    <property type="nucleotide sequence ID" value="XM_022007835.2"/>
</dbReference>
<proteinExistence type="inferred from homology"/>
<evidence type="ECO:0000256" key="3">
    <source>
        <dbReference type="ARBA" id="ARBA00023004"/>
    </source>
</evidence>
<comment type="similarity">
    <text evidence="1 5">Belongs to the cytochrome P450 family.</text>
</comment>
<evidence type="ECO:0000313" key="7">
    <source>
        <dbReference type="Proteomes" id="UP000813463"/>
    </source>
</evidence>
<keyword evidence="5" id="KW-0560">Oxidoreductase</keyword>
<comment type="cofactor">
    <cofactor evidence="4">
        <name>heme</name>
        <dbReference type="ChEBI" id="CHEBI:30413"/>
    </cofactor>
</comment>
<keyword evidence="4 5" id="KW-0349">Heme</keyword>
<sequence>MGINMIKEQMYLLFLHPLSILLFFIFTFFLYKWLRLNATIRKNFPPSPRRLPILGNLHQLGKYPHLTLQSLSQQHGDLMLLHLGSKPTLVVSSATAARKIMKTNDIILSNRPQSIISKKLIYNRKNVAGAPYGEYWRQMKSICVLQLLSNNRVRSFQHVRKEEVALTMDKIRKSTSAVNLSEIFMTFTSDVICRVAFGRKYSGEEGGAKFKELLKEFVELLGTFTVSNFIPWMAWIDKLNGLHSKMNKLAIEFDDFLEGIVAEHMDQQNKEGNGTASEKERTKDFVDVLLQVQTDNTAGFPIGKDSIKALILDMFAGGTDTTYTVLEWAMTELLRHPTVMKKLQEEVRNITSGQADVSEEDLENMKYLKAVIKETLRLHPPIPLLVPRESTQDVKINGYEIAAGTRVITNAWAIHRDPATWEEPEEFHPERFLNSSIDFKGQDFELIPFGSGRRGCPGILFAIANNELVLANLLNKFNWALPGKEKIESLDMRQRTGLTIHRKIPLLAVATPHTC</sequence>
<dbReference type="OrthoDB" id="1470350at2759"/>
<protein>
    <submittedName>
        <fullName evidence="8">Cytochrome P450 736A117 isoform X1</fullName>
    </submittedName>
</protein>
<dbReference type="AlphaFoldDB" id="A0A9R0J975"/>
<dbReference type="GeneID" id="110802387"/>
<feature type="transmembrane region" description="Helical" evidence="6">
    <location>
        <begin position="12"/>
        <end position="34"/>
    </location>
</feature>
<dbReference type="GO" id="GO:0016705">
    <property type="term" value="F:oxidoreductase activity, acting on paired donors, with incorporation or reduction of molecular oxygen"/>
    <property type="evidence" value="ECO:0007669"/>
    <property type="project" value="InterPro"/>
</dbReference>
<evidence type="ECO:0000313" key="8">
    <source>
        <dbReference type="RefSeq" id="XP_021863527.1"/>
    </source>
</evidence>
<reference evidence="8" key="2">
    <citation type="submission" date="2025-08" db="UniProtKB">
        <authorList>
            <consortium name="RefSeq"/>
        </authorList>
    </citation>
    <scope>IDENTIFICATION</scope>
    <source>
        <tissue evidence="8">Leaf</tissue>
    </source>
</reference>
<dbReference type="Proteomes" id="UP000813463">
    <property type="component" value="Chromosome 1"/>
</dbReference>
<dbReference type="CDD" id="cd11072">
    <property type="entry name" value="CYP71-like"/>
    <property type="match status" value="1"/>
</dbReference>
<dbReference type="GO" id="GO:0020037">
    <property type="term" value="F:heme binding"/>
    <property type="evidence" value="ECO:0007669"/>
    <property type="project" value="InterPro"/>
</dbReference>
<dbReference type="SUPFAM" id="SSF48264">
    <property type="entry name" value="Cytochrome P450"/>
    <property type="match status" value="1"/>
</dbReference>
<dbReference type="PANTHER" id="PTHR47955:SF15">
    <property type="entry name" value="CYTOCHROME P450 71A2-LIKE"/>
    <property type="match status" value="1"/>
</dbReference>
<dbReference type="PRINTS" id="PR00463">
    <property type="entry name" value="EP450I"/>
</dbReference>
<dbReference type="PANTHER" id="PTHR47955">
    <property type="entry name" value="CYTOCHROME P450 FAMILY 71 PROTEIN"/>
    <property type="match status" value="1"/>
</dbReference>
<keyword evidence="6" id="KW-0812">Transmembrane</keyword>
<evidence type="ECO:0000256" key="5">
    <source>
        <dbReference type="RuleBase" id="RU000461"/>
    </source>
</evidence>
<dbReference type="PRINTS" id="PR00385">
    <property type="entry name" value="P450"/>
</dbReference>
<evidence type="ECO:0000256" key="4">
    <source>
        <dbReference type="PIRSR" id="PIRSR602401-1"/>
    </source>
</evidence>
<keyword evidence="6" id="KW-1133">Transmembrane helix</keyword>
<dbReference type="InterPro" id="IPR002401">
    <property type="entry name" value="Cyt_P450_E_grp-I"/>
</dbReference>
<dbReference type="InterPro" id="IPR017972">
    <property type="entry name" value="Cyt_P450_CS"/>
</dbReference>